<name>A0A9P8W5M3_9HYPO</name>
<feature type="region of interest" description="Disordered" evidence="1">
    <location>
        <begin position="1"/>
        <end position="25"/>
    </location>
</feature>
<sequence length="315" mass="35387">MPTMEPVQSSSTVKQMRSESPSSQDCLAARKRRCLIKVYPPSASPSPPQFGYLQTPTLSTCPPERSVALAVETGRVDPKKIVSPEDWDMDEDAFEELLSSIPNNEDDLEEFLNSLSDEGQDIEELLNTLPSHETKNPPSSVVRAYDCDSRSAEDFDANLQHSPFSTGPSATINDNNDSLLDEDIDWAAVHESTRIMRKPDGSSGAQEPHTLTTVGHPVSQSVVFDSRSRVPETPPVTRPHSFLSRMLLNPHKTFFDISEMLESNLRRFKHQGDAVYELFARVIYSSRENFHHKQYFQFRSLLKECPPYINGTLTG</sequence>
<evidence type="ECO:0000256" key="1">
    <source>
        <dbReference type="SAM" id="MobiDB-lite"/>
    </source>
</evidence>
<dbReference type="AlphaFoldDB" id="A0A9P8W5M3"/>
<reference evidence="2 3" key="1">
    <citation type="journal article" date="2021" name="Nat. Commun.">
        <title>Genetic determinants of endophytism in the Arabidopsis root mycobiome.</title>
        <authorList>
            <person name="Mesny F."/>
            <person name="Miyauchi S."/>
            <person name="Thiergart T."/>
            <person name="Pickel B."/>
            <person name="Atanasova L."/>
            <person name="Karlsson M."/>
            <person name="Huettel B."/>
            <person name="Barry K.W."/>
            <person name="Haridas S."/>
            <person name="Chen C."/>
            <person name="Bauer D."/>
            <person name="Andreopoulos W."/>
            <person name="Pangilinan J."/>
            <person name="LaButti K."/>
            <person name="Riley R."/>
            <person name="Lipzen A."/>
            <person name="Clum A."/>
            <person name="Drula E."/>
            <person name="Henrissat B."/>
            <person name="Kohler A."/>
            <person name="Grigoriev I.V."/>
            <person name="Martin F.M."/>
            <person name="Hacquard S."/>
        </authorList>
    </citation>
    <scope>NUCLEOTIDE SEQUENCE [LARGE SCALE GENOMIC DNA]</scope>
    <source>
        <strain evidence="2 3">MPI-CAGE-CH-0241</strain>
    </source>
</reference>
<dbReference type="OrthoDB" id="5397183at2759"/>
<keyword evidence="3" id="KW-1185">Reference proteome</keyword>
<gene>
    <name evidence="2" type="ORF">B0T10DRAFT_65092</name>
</gene>
<accession>A0A9P8W5M3</accession>
<dbReference type="Proteomes" id="UP000777438">
    <property type="component" value="Unassembled WGS sequence"/>
</dbReference>
<evidence type="ECO:0000313" key="3">
    <source>
        <dbReference type="Proteomes" id="UP000777438"/>
    </source>
</evidence>
<proteinExistence type="predicted"/>
<dbReference type="EMBL" id="JAGPYM010000013">
    <property type="protein sequence ID" value="KAH6887990.1"/>
    <property type="molecule type" value="Genomic_DNA"/>
</dbReference>
<evidence type="ECO:0000313" key="2">
    <source>
        <dbReference type="EMBL" id="KAH6887990.1"/>
    </source>
</evidence>
<organism evidence="2 3">
    <name type="scientific">Thelonectria olida</name>
    <dbReference type="NCBI Taxonomy" id="1576542"/>
    <lineage>
        <taxon>Eukaryota</taxon>
        <taxon>Fungi</taxon>
        <taxon>Dikarya</taxon>
        <taxon>Ascomycota</taxon>
        <taxon>Pezizomycotina</taxon>
        <taxon>Sordariomycetes</taxon>
        <taxon>Hypocreomycetidae</taxon>
        <taxon>Hypocreales</taxon>
        <taxon>Nectriaceae</taxon>
        <taxon>Thelonectria</taxon>
    </lineage>
</organism>
<comment type="caution">
    <text evidence="2">The sequence shown here is derived from an EMBL/GenBank/DDBJ whole genome shotgun (WGS) entry which is preliminary data.</text>
</comment>
<protein>
    <submittedName>
        <fullName evidence="2">Uncharacterized protein</fullName>
    </submittedName>
</protein>